<proteinExistence type="predicted"/>
<comment type="caution">
    <text evidence="2">The sequence shown here is derived from an EMBL/GenBank/DDBJ whole genome shotgun (WGS) entry which is preliminary data.</text>
</comment>
<feature type="transmembrane region" description="Helical" evidence="1">
    <location>
        <begin position="12"/>
        <end position="35"/>
    </location>
</feature>
<name>A0ABW6PVY2_9NOCA</name>
<protein>
    <submittedName>
        <fullName evidence="2">Uncharacterized protein</fullName>
    </submittedName>
</protein>
<evidence type="ECO:0000256" key="1">
    <source>
        <dbReference type="SAM" id="Phobius"/>
    </source>
</evidence>
<evidence type="ECO:0000313" key="3">
    <source>
        <dbReference type="Proteomes" id="UP001601444"/>
    </source>
</evidence>
<dbReference type="EMBL" id="JBIAMX010000023">
    <property type="protein sequence ID" value="MFF0546591.1"/>
    <property type="molecule type" value="Genomic_DNA"/>
</dbReference>
<dbReference type="Proteomes" id="UP001601444">
    <property type="component" value="Unassembled WGS sequence"/>
</dbReference>
<keyword evidence="1" id="KW-0472">Membrane</keyword>
<keyword evidence="3" id="KW-1185">Reference proteome</keyword>
<reference evidence="2 3" key="1">
    <citation type="submission" date="2024-10" db="EMBL/GenBank/DDBJ databases">
        <title>The Natural Products Discovery Center: Release of the First 8490 Sequenced Strains for Exploring Actinobacteria Biosynthetic Diversity.</title>
        <authorList>
            <person name="Kalkreuter E."/>
            <person name="Kautsar S.A."/>
            <person name="Yang D."/>
            <person name="Bader C.D."/>
            <person name="Teijaro C.N."/>
            <person name="Fluegel L."/>
            <person name="Davis C.M."/>
            <person name="Simpson J.R."/>
            <person name="Lauterbach L."/>
            <person name="Steele A.D."/>
            <person name="Gui C."/>
            <person name="Meng S."/>
            <person name="Li G."/>
            <person name="Viehrig K."/>
            <person name="Ye F."/>
            <person name="Su P."/>
            <person name="Kiefer A.F."/>
            <person name="Nichols A."/>
            <person name="Cepeda A.J."/>
            <person name="Yan W."/>
            <person name="Fan B."/>
            <person name="Jiang Y."/>
            <person name="Adhikari A."/>
            <person name="Zheng C.-J."/>
            <person name="Schuster L."/>
            <person name="Cowan T.M."/>
            <person name="Smanski M.J."/>
            <person name="Chevrette M.G."/>
            <person name="De Carvalho L.P.S."/>
            <person name="Shen B."/>
        </authorList>
    </citation>
    <scope>NUCLEOTIDE SEQUENCE [LARGE SCALE GENOMIC DNA]</scope>
    <source>
        <strain evidence="2 3">NPDC004045</strain>
    </source>
</reference>
<keyword evidence="1" id="KW-0812">Transmembrane</keyword>
<evidence type="ECO:0000313" key="2">
    <source>
        <dbReference type="EMBL" id="MFF0546591.1"/>
    </source>
</evidence>
<sequence length="133" mass="14127">MNYYNTVCGLPAFLRAGSGLIFVAAGSIGAIVVPVPLAPKLTRRLELPVPTIINLAAGHRTTWTFLTAPIPTHVRHSVPTTTVLDRCGATMVAEGAEILLPSPDDPARRWHAAAPTDRYRPSPVSILAALAAR</sequence>
<dbReference type="RefSeq" id="WP_280302130.1">
    <property type="nucleotide sequence ID" value="NZ_JBIAMX010000023.1"/>
</dbReference>
<keyword evidence="1" id="KW-1133">Transmembrane helix</keyword>
<organism evidence="2 3">
    <name type="scientific">Nocardia thailandica</name>
    <dbReference type="NCBI Taxonomy" id="257275"/>
    <lineage>
        <taxon>Bacteria</taxon>
        <taxon>Bacillati</taxon>
        <taxon>Actinomycetota</taxon>
        <taxon>Actinomycetes</taxon>
        <taxon>Mycobacteriales</taxon>
        <taxon>Nocardiaceae</taxon>
        <taxon>Nocardia</taxon>
    </lineage>
</organism>
<gene>
    <name evidence="2" type="ORF">ACFYTF_27510</name>
</gene>
<accession>A0ABW6PVY2</accession>